<keyword evidence="4 6" id="KW-0274">FAD</keyword>
<sequence>MTAAVLKLEPANWLSDAKDALVAVEGLYNESLASVRARVTKDGKLSNELIEADQHAAHGLAWFATYVQGLKELIDYAERLSAEGAYGETEELLNQIGYAELLAQVYGGIPMSQGETVRLADFGLSAQQVAAKRPASVDRLILSGNTPANRARLAELIDHHAAAETIGATGLDETLEAIRSEMRKFAADNVVPFAQEWHAKNEYIPLEVIGGLAELGVFGLTIPEEYGGSGMGKIAMCVVSEELSRAYIGVGSLGTRSEIAGELILVGGTEEQKNKYLPKIATGEILPTAVFTEPNNGSDLAGLRTRAVREGDVYKVTGNKTWITHPVRADIMTLLTRTNPNEKGYKGLSMFIAEKPRGTDAEPFPAKGMTGGEIEVLGYRGMKEFEIGFDNFEVPAANLLGGEEGKGFKQLMETFESARIQTAARALGVAQCALDLGLKYAKERIQFGKPLFAFPRVFNKIVSMAVEIHVARQITYFAAREKDEGKRCDLEAGMSKLLGARVAWAAADNALQIHGGNGFALEYPVSRVLCDARILNIFEGAAEIQAQVIARRLLEG</sequence>
<proteinExistence type="inferred from homology"/>
<reference evidence="10" key="1">
    <citation type="journal article" date="2023" name="Int. J. Syst. Evol. Microbiol.">
        <title>Methylocystis iwaonis sp. nov., a type II methane-oxidizing bacterium from surface soil of a rice paddy field in Japan, and emended description of the genus Methylocystis (ex Whittenbury et al. 1970) Bowman et al. 1993.</title>
        <authorList>
            <person name="Kaise H."/>
            <person name="Sawadogo J.B."/>
            <person name="Alam M.S."/>
            <person name="Ueno C."/>
            <person name="Dianou D."/>
            <person name="Shinjo R."/>
            <person name="Asakawa S."/>
        </authorList>
    </citation>
    <scope>NUCLEOTIDE SEQUENCE</scope>
    <source>
        <strain evidence="10">LMG27198</strain>
    </source>
</reference>
<dbReference type="PANTHER" id="PTHR43884:SF25">
    <property type="entry name" value="ACYL-COA DEHYDROGENASE YDBM-RELATED"/>
    <property type="match status" value="1"/>
</dbReference>
<dbReference type="GO" id="GO:0050660">
    <property type="term" value="F:flavin adenine dinucleotide binding"/>
    <property type="evidence" value="ECO:0007669"/>
    <property type="project" value="InterPro"/>
</dbReference>
<dbReference type="FunFam" id="1.10.540.10:FF:000026">
    <property type="entry name" value="Acyl-CoA dehydrogenase medium chain"/>
    <property type="match status" value="1"/>
</dbReference>
<dbReference type="SUPFAM" id="SSF47203">
    <property type="entry name" value="Acyl-CoA dehydrogenase C-terminal domain-like"/>
    <property type="match status" value="1"/>
</dbReference>
<evidence type="ECO:0000256" key="6">
    <source>
        <dbReference type="RuleBase" id="RU362125"/>
    </source>
</evidence>
<evidence type="ECO:0000256" key="3">
    <source>
        <dbReference type="ARBA" id="ARBA00022630"/>
    </source>
</evidence>
<dbReference type="PANTHER" id="PTHR43884">
    <property type="entry name" value="ACYL-COA DEHYDROGENASE"/>
    <property type="match status" value="1"/>
</dbReference>
<dbReference type="RefSeq" id="WP_281799938.1">
    <property type="nucleotide sequence ID" value="NZ_BSEC01000001.1"/>
</dbReference>
<dbReference type="SUPFAM" id="SSF56645">
    <property type="entry name" value="Acyl-CoA dehydrogenase NM domain-like"/>
    <property type="match status" value="1"/>
</dbReference>
<dbReference type="Gene3D" id="1.20.140.10">
    <property type="entry name" value="Butyryl-CoA Dehydrogenase, subunit A, domain 3"/>
    <property type="match status" value="1"/>
</dbReference>
<evidence type="ECO:0000256" key="4">
    <source>
        <dbReference type="ARBA" id="ARBA00022827"/>
    </source>
</evidence>
<feature type="domain" description="Acyl-CoA dehydrogenase/oxidase N-terminal" evidence="9">
    <location>
        <begin position="173"/>
        <end position="284"/>
    </location>
</feature>
<dbReference type="InterPro" id="IPR037069">
    <property type="entry name" value="AcylCoA_DH/ox_N_sf"/>
</dbReference>
<dbReference type="Gene3D" id="1.10.540.10">
    <property type="entry name" value="Acyl-CoA dehydrogenase/oxidase, N-terminal domain"/>
    <property type="match status" value="1"/>
</dbReference>
<dbReference type="FunFam" id="2.40.110.10:FF:000015">
    <property type="entry name" value="Acyl-CoA dehydrogenase"/>
    <property type="match status" value="1"/>
</dbReference>
<dbReference type="Proteomes" id="UP001144323">
    <property type="component" value="Unassembled WGS sequence"/>
</dbReference>
<evidence type="ECO:0000256" key="2">
    <source>
        <dbReference type="ARBA" id="ARBA00009347"/>
    </source>
</evidence>
<evidence type="ECO:0000256" key="5">
    <source>
        <dbReference type="ARBA" id="ARBA00023002"/>
    </source>
</evidence>
<dbReference type="InterPro" id="IPR006089">
    <property type="entry name" value="Acyl-CoA_DH_CS"/>
</dbReference>
<gene>
    <name evidence="10" type="ORF">LMG27198_03340</name>
</gene>
<dbReference type="FunFam" id="1.20.140.10:FF:000001">
    <property type="entry name" value="Acyl-CoA dehydrogenase"/>
    <property type="match status" value="1"/>
</dbReference>
<dbReference type="InterPro" id="IPR009100">
    <property type="entry name" value="AcylCoA_DH/oxidase_NM_dom_sf"/>
</dbReference>
<comment type="caution">
    <text evidence="10">The sequence shown here is derived from an EMBL/GenBank/DDBJ whole genome shotgun (WGS) entry which is preliminary data.</text>
</comment>
<dbReference type="AlphaFoldDB" id="A0A9W6LQD9"/>
<comment type="cofactor">
    <cofactor evidence="1 6">
        <name>FAD</name>
        <dbReference type="ChEBI" id="CHEBI:57692"/>
    </cofactor>
</comment>
<dbReference type="InterPro" id="IPR013786">
    <property type="entry name" value="AcylCoA_DH/ox_N"/>
</dbReference>
<protein>
    <submittedName>
        <fullName evidence="10">(2S)-methylsuccinyl-CoA dehydrogenase</fullName>
    </submittedName>
</protein>
<keyword evidence="3 6" id="KW-0285">Flavoprotein</keyword>
<dbReference type="Pfam" id="PF02770">
    <property type="entry name" value="Acyl-CoA_dh_M"/>
    <property type="match status" value="1"/>
</dbReference>
<dbReference type="Pfam" id="PF00441">
    <property type="entry name" value="Acyl-CoA_dh_1"/>
    <property type="match status" value="1"/>
</dbReference>
<dbReference type="InterPro" id="IPR009075">
    <property type="entry name" value="AcylCo_DH/oxidase_C"/>
</dbReference>
<evidence type="ECO:0000313" key="11">
    <source>
        <dbReference type="Proteomes" id="UP001144323"/>
    </source>
</evidence>
<keyword evidence="11" id="KW-1185">Reference proteome</keyword>
<name>A0A9W6LQD9_9HYPH</name>
<evidence type="ECO:0000256" key="1">
    <source>
        <dbReference type="ARBA" id="ARBA00001974"/>
    </source>
</evidence>
<organism evidence="10 11">
    <name type="scientific">Methylocystis echinoides</name>
    <dbReference type="NCBI Taxonomy" id="29468"/>
    <lineage>
        <taxon>Bacteria</taxon>
        <taxon>Pseudomonadati</taxon>
        <taxon>Pseudomonadota</taxon>
        <taxon>Alphaproteobacteria</taxon>
        <taxon>Hyphomicrobiales</taxon>
        <taxon>Methylocystaceae</taxon>
        <taxon>Methylocystis</taxon>
    </lineage>
</organism>
<dbReference type="PROSITE" id="PS00073">
    <property type="entry name" value="ACYL_COA_DH_2"/>
    <property type="match status" value="1"/>
</dbReference>
<evidence type="ECO:0000313" key="10">
    <source>
        <dbReference type="EMBL" id="GLI91342.1"/>
    </source>
</evidence>
<dbReference type="Gene3D" id="2.40.110.10">
    <property type="entry name" value="Butyryl-CoA Dehydrogenase, subunit A, domain 2"/>
    <property type="match status" value="1"/>
</dbReference>
<dbReference type="EMBL" id="BSEC01000001">
    <property type="protein sequence ID" value="GLI91342.1"/>
    <property type="molecule type" value="Genomic_DNA"/>
</dbReference>
<dbReference type="InterPro" id="IPR036250">
    <property type="entry name" value="AcylCo_DH-like_C"/>
</dbReference>
<comment type="similarity">
    <text evidence="2 6">Belongs to the acyl-CoA dehydrogenase family.</text>
</comment>
<feature type="domain" description="Acyl-CoA dehydrogenase/oxidase C-terminal" evidence="7">
    <location>
        <begin position="405"/>
        <end position="554"/>
    </location>
</feature>
<dbReference type="InterPro" id="IPR006091">
    <property type="entry name" value="Acyl-CoA_Oxase/DH_mid-dom"/>
</dbReference>
<evidence type="ECO:0000259" key="8">
    <source>
        <dbReference type="Pfam" id="PF02770"/>
    </source>
</evidence>
<keyword evidence="5 6" id="KW-0560">Oxidoreductase</keyword>
<evidence type="ECO:0000259" key="7">
    <source>
        <dbReference type="Pfam" id="PF00441"/>
    </source>
</evidence>
<evidence type="ECO:0000259" key="9">
    <source>
        <dbReference type="Pfam" id="PF02771"/>
    </source>
</evidence>
<dbReference type="GO" id="GO:0003995">
    <property type="term" value="F:acyl-CoA dehydrogenase activity"/>
    <property type="evidence" value="ECO:0007669"/>
    <property type="project" value="InterPro"/>
</dbReference>
<feature type="domain" description="Acyl-CoA oxidase/dehydrogenase middle" evidence="8">
    <location>
        <begin position="290"/>
        <end position="391"/>
    </location>
</feature>
<dbReference type="Pfam" id="PF02771">
    <property type="entry name" value="Acyl-CoA_dh_N"/>
    <property type="match status" value="1"/>
</dbReference>
<dbReference type="InterPro" id="IPR046373">
    <property type="entry name" value="Acyl-CoA_Oxase/DH_mid-dom_sf"/>
</dbReference>
<accession>A0A9W6LQD9</accession>